<gene>
    <name evidence="1" type="ORF">FLP23_06845</name>
</gene>
<keyword evidence="2" id="KW-1185">Reference proteome</keyword>
<dbReference type="RefSeq" id="WP_149325166.1">
    <property type="nucleotide sequence ID" value="NZ_CP043504.1"/>
</dbReference>
<reference evidence="1 2" key="1">
    <citation type="submission" date="2019-09" db="EMBL/GenBank/DDBJ databases">
        <title>Genome sequencing of strain KACC 19322.</title>
        <authorList>
            <person name="Heo J."/>
            <person name="Kim S.-J."/>
            <person name="Kim J.-S."/>
            <person name="Hong S.-B."/>
            <person name="Kwon S.-W."/>
        </authorList>
    </citation>
    <scope>NUCLEOTIDE SEQUENCE [LARGE SCALE GENOMIC DNA]</scope>
    <source>
        <strain evidence="1 2">KACC 19322</strain>
    </source>
</reference>
<protein>
    <submittedName>
        <fullName evidence="1">Uncharacterized protein</fullName>
    </submittedName>
</protein>
<dbReference type="AlphaFoldDB" id="A0A5C1Y7G3"/>
<accession>A0A5C1Y7G3</accession>
<organism evidence="1 2">
    <name type="scientific">Protaetiibacter larvae</name>
    <dbReference type="NCBI Taxonomy" id="2592654"/>
    <lineage>
        <taxon>Bacteria</taxon>
        <taxon>Bacillati</taxon>
        <taxon>Actinomycetota</taxon>
        <taxon>Actinomycetes</taxon>
        <taxon>Micrococcales</taxon>
        <taxon>Microbacteriaceae</taxon>
        <taxon>Protaetiibacter</taxon>
    </lineage>
</organism>
<dbReference type="Proteomes" id="UP000322159">
    <property type="component" value="Chromosome"/>
</dbReference>
<evidence type="ECO:0000313" key="1">
    <source>
        <dbReference type="EMBL" id="QEO09746.1"/>
    </source>
</evidence>
<proteinExistence type="predicted"/>
<dbReference type="OrthoDB" id="9970162at2"/>
<sequence>MVDQALLEQVMRLDESVRRELRDAIDHSLDDGYVSPEIAAIIDQRIAEADANPNDFVTLDEDEREVRARRRIA</sequence>
<dbReference type="EMBL" id="CP043504">
    <property type="protein sequence ID" value="QEO09746.1"/>
    <property type="molecule type" value="Genomic_DNA"/>
</dbReference>
<name>A0A5C1Y7G3_9MICO</name>
<dbReference type="KEGG" id="lyk:FLP23_06845"/>
<evidence type="ECO:0000313" key="2">
    <source>
        <dbReference type="Proteomes" id="UP000322159"/>
    </source>
</evidence>